<dbReference type="GO" id="GO:0015344">
    <property type="term" value="F:siderophore uptake transmembrane transporter activity"/>
    <property type="evidence" value="ECO:0007669"/>
    <property type="project" value="TreeGrafter"/>
</dbReference>
<dbReference type="GO" id="GO:0009279">
    <property type="term" value="C:cell outer membrane"/>
    <property type="evidence" value="ECO:0007669"/>
    <property type="project" value="UniProtKB-SubCell"/>
</dbReference>
<dbReference type="InterPro" id="IPR037066">
    <property type="entry name" value="Plug_dom_sf"/>
</dbReference>
<evidence type="ECO:0000313" key="15">
    <source>
        <dbReference type="Proteomes" id="UP000256599"/>
    </source>
</evidence>
<evidence type="ECO:0000256" key="2">
    <source>
        <dbReference type="ARBA" id="ARBA00022448"/>
    </source>
</evidence>
<dbReference type="PROSITE" id="PS01156">
    <property type="entry name" value="TONB_DEPENDENT_REC_2"/>
    <property type="match status" value="1"/>
</dbReference>
<dbReference type="Gene3D" id="2.40.170.20">
    <property type="entry name" value="TonB-dependent receptor, beta-barrel domain"/>
    <property type="match status" value="1"/>
</dbReference>
<keyword evidence="5" id="KW-0732">Signal</keyword>
<dbReference type="InterPro" id="IPR010917">
    <property type="entry name" value="TonB_rcpt_CS"/>
</dbReference>
<dbReference type="AlphaFoldDB" id="A0A3D8I1T3"/>
<dbReference type="Pfam" id="PF00593">
    <property type="entry name" value="TonB_dep_Rec_b-barrel"/>
    <property type="match status" value="1"/>
</dbReference>
<dbReference type="InterPro" id="IPR039426">
    <property type="entry name" value="TonB-dep_rcpt-like"/>
</dbReference>
<comment type="subcellular location">
    <subcellularLocation>
        <location evidence="1 10">Cell outer membrane</location>
        <topology evidence="1 10">Multi-pass membrane protein</topology>
    </subcellularLocation>
</comment>
<dbReference type="PANTHER" id="PTHR30069:SF29">
    <property type="entry name" value="HEMOGLOBIN AND HEMOGLOBIN-HAPTOGLOBIN-BINDING PROTEIN 1-RELATED"/>
    <property type="match status" value="1"/>
</dbReference>
<keyword evidence="2 10" id="KW-0813">Transport</keyword>
<keyword evidence="7 10" id="KW-0472">Membrane</keyword>
<evidence type="ECO:0000256" key="1">
    <source>
        <dbReference type="ARBA" id="ARBA00004571"/>
    </source>
</evidence>
<protein>
    <submittedName>
        <fullName evidence="14">TonB-dependent receptor</fullName>
    </submittedName>
</protein>
<evidence type="ECO:0000256" key="11">
    <source>
        <dbReference type="RuleBase" id="RU003357"/>
    </source>
</evidence>
<evidence type="ECO:0000256" key="8">
    <source>
        <dbReference type="ARBA" id="ARBA00023170"/>
    </source>
</evidence>
<keyword evidence="15" id="KW-1185">Reference proteome</keyword>
<feature type="domain" description="TonB-dependent receptor-like beta-barrel" evidence="12">
    <location>
        <begin position="275"/>
        <end position="725"/>
    </location>
</feature>
<dbReference type="GO" id="GO:0044718">
    <property type="term" value="P:siderophore transmembrane transport"/>
    <property type="evidence" value="ECO:0007669"/>
    <property type="project" value="TreeGrafter"/>
</dbReference>
<dbReference type="InterPro" id="IPR036942">
    <property type="entry name" value="Beta-barrel_TonB_sf"/>
</dbReference>
<dbReference type="InterPro" id="IPR012910">
    <property type="entry name" value="Plug_dom"/>
</dbReference>
<evidence type="ECO:0000256" key="7">
    <source>
        <dbReference type="ARBA" id="ARBA00023136"/>
    </source>
</evidence>
<dbReference type="EMBL" id="NXLR01000019">
    <property type="protein sequence ID" value="RDU59089.1"/>
    <property type="molecule type" value="Genomic_DNA"/>
</dbReference>
<reference evidence="14 15" key="1">
    <citation type="submission" date="2018-04" db="EMBL/GenBank/DDBJ databases">
        <title>Novel Campyloabacter and Helicobacter Species and Strains.</title>
        <authorList>
            <person name="Mannion A.J."/>
            <person name="Shen Z."/>
            <person name="Fox J.G."/>
        </authorList>
    </citation>
    <scope>NUCLEOTIDE SEQUENCE [LARGE SCALE GENOMIC DNA]</scope>
    <source>
        <strain evidence="14 15">MIT 98-6070</strain>
    </source>
</reference>
<dbReference type="RefSeq" id="WP_104700406.1">
    <property type="nucleotide sequence ID" value="NZ_FZPP01000029.1"/>
</dbReference>
<gene>
    <name evidence="14" type="ORF">CQA63_08185</name>
</gene>
<keyword evidence="9 10" id="KW-0998">Cell outer membrane</keyword>
<keyword evidence="6 11" id="KW-0798">TonB box</keyword>
<evidence type="ECO:0000259" key="12">
    <source>
        <dbReference type="Pfam" id="PF00593"/>
    </source>
</evidence>
<accession>A0A3D8I1T3</accession>
<keyword evidence="4 10" id="KW-0812">Transmembrane</keyword>
<evidence type="ECO:0000256" key="3">
    <source>
        <dbReference type="ARBA" id="ARBA00022452"/>
    </source>
</evidence>
<sequence length="749" mass="83343">MKYKISTCFIPLSLAYPIQAQDITPIRLGQSIVSASRIDTPIDQAPGNVSIITQRDVKMRPNAKFSDTIRGIEGLQQSKSRGFDTFDSVRIRGLSGAAIMVDGIILNDINNNTKMLASMSSSDIAQVEVVRGAFSNVYGSGAVAGAINFITSMPTTFESKAELGYGNALNSAFAPKHTFRGFASIGDVFFDKKLRAKFSFGTTSTQGYAADSVVVRDVSGYSGAKPTLDSNTAENRFNIGDMGRQAYNTYDSTLRAEYDITDESVLSGYIRWNMYEYEHKDQKTFLTQNGMPSYGNNADINSGKPAPILYGRHIGKEMYNQLISSVGYKHYLPNDDYFELKIYRIDGWDTFNNPDGGASPTTANTTIYGGSGTQSNHKYEIHNIDMIYTHAFNEHHQILAGLQYRHNNYKQTQHYIANYKFFRSQNTGSPTSNYTQGGKTSSIGIFAEWQSDWESLISGLSSNIGLRGDSWQGYGIYRDKDTYSKNTKNVLSPKVSLNYALSPYARLKSSFGQAFKAPNFSQLFSNRTYTDGTPIKGNPNLKPENVLSFDIGFEYDLSPLFGIKKERERMGALKVYYFNNTTTNTIMQYSTSAPEHLRGLFDNLGKNRIQGLESSLLLPLGYGLSIYLTYTFMDSKILKSLERSTEGNRVAGVPMHLGYGGIFYENMKVYGSFGIEYASKPFKNSNNTPTPSNVYGATDSYSIADVKLGLKLSKHLNVNGSITNLFNQTYYSYYRASGRAFFVALEGKF</sequence>
<dbReference type="PANTHER" id="PTHR30069">
    <property type="entry name" value="TONB-DEPENDENT OUTER MEMBRANE RECEPTOR"/>
    <property type="match status" value="1"/>
</dbReference>
<comment type="caution">
    <text evidence="14">The sequence shown here is derived from an EMBL/GenBank/DDBJ whole genome shotgun (WGS) entry which is preliminary data.</text>
</comment>
<evidence type="ECO:0000256" key="10">
    <source>
        <dbReference type="PROSITE-ProRule" id="PRU01360"/>
    </source>
</evidence>
<dbReference type="Gene3D" id="2.170.130.10">
    <property type="entry name" value="TonB-dependent receptor, plug domain"/>
    <property type="match status" value="1"/>
</dbReference>
<proteinExistence type="inferred from homology"/>
<dbReference type="CDD" id="cd01347">
    <property type="entry name" value="ligand_gated_channel"/>
    <property type="match status" value="1"/>
</dbReference>
<dbReference type="Pfam" id="PF07715">
    <property type="entry name" value="Plug"/>
    <property type="match status" value="1"/>
</dbReference>
<feature type="domain" description="TonB-dependent receptor plug" evidence="13">
    <location>
        <begin position="43"/>
        <end position="146"/>
    </location>
</feature>
<evidence type="ECO:0000313" key="14">
    <source>
        <dbReference type="EMBL" id="RDU59089.1"/>
    </source>
</evidence>
<dbReference type="PROSITE" id="PS52016">
    <property type="entry name" value="TONB_DEPENDENT_REC_3"/>
    <property type="match status" value="1"/>
</dbReference>
<comment type="similarity">
    <text evidence="10 11">Belongs to the TonB-dependent receptor family.</text>
</comment>
<evidence type="ECO:0000256" key="9">
    <source>
        <dbReference type="ARBA" id="ARBA00023237"/>
    </source>
</evidence>
<keyword evidence="8 14" id="KW-0675">Receptor</keyword>
<name>A0A3D8I1T3_9HELI</name>
<dbReference type="SUPFAM" id="SSF56935">
    <property type="entry name" value="Porins"/>
    <property type="match status" value="1"/>
</dbReference>
<evidence type="ECO:0000259" key="13">
    <source>
        <dbReference type="Pfam" id="PF07715"/>
    </source>
</evidence>
<dbReference type="OrthoDB" id="5389752at2"/>
<evidence type="ECO:0000256" key="4">
    <source>
        <dbReference type="ARBA" id="ARBA00022692"/>
    </source>
</evidence>
<dbReference type="Proteomes" id="UP000256599">
    <property type="component" value="Unassembled WGS sequence"/>
</dbReference>
<organism evidence="14 15">
    <name type="scientific">Helicobacter marmotae</name>
    <dbReference type="NCBI Taxonomy" id="152490"/>
    <lineage>
        <taxon>Bacteria</taxon>
        <taxon>Pseudomonadati</taxon>
        <taxon>Campylobacterota</taxon>
        <taxon>Epsilonproteobacteria</taxon>
        <taxon>Campylobacterales</taxon>
        <taxon>Helicobacteraceae</taxon>
        <taxon>Helicobacter</taxon>
    </lineage>
</organism>
<evidence type="ECO:0000256" key="5">
    <source>
        <dbReference type="ARBA" id="ARBA00022729"/>
    </source>
</evidence>
<keyword evidence="3 10" id="KW-1134">Transmembrane beta strand</keyword>
<dbReference type="InterPro" id="IPR000531">
    <property type="entry name" value="Beta-barrel_TonB"/>
</dbReference>
<evidence type="ECO:0000256" key="6">
    <source>
        <dbReference type="ARBA" id="ARBA00023077"/>
    </source>
</evidence>